<dbReference type="Proteomes" id="UP000242414">
    <property type="component" value="Unassembled WGS sequence"/>
</dbReference>
<dbReference type="AlphaFoldDB" id="A0A1X0QTZ1"/>
<dbReference type="OrthoDB" id="2290452at2759"/>
<name>A0A1X0QTZ1_RHIZD</name>
<gene>
    <name evidence="1" type="ORF">BCV72DRAFT_308401</name>
</gene>
<sequence>MTSCPSTFVDYKITPEELNVEQFFYNMPANSWDFQHYFRWHSRKNKKKFNAIIGSYKNSLYKILNSNILHDDIKAYVGGLLKNMNTSKAEKTVKNITTNNFINSAVNYGEGGANIVVGQSSMALPISSESHHAIQEEGDKANYRISPLKRKHSKCNTELPWKRLLNLAYDLYSGKDVSPNSYELYHVEASSLQAAIFNVSLDKLNTFKHLNRLDLSYLAVFLSGIVNTIDVHNWALLSSYCSDLAIEKAVSDSQVNYFHKYSDKSLEQLMLDIKKLYADEGFEAVRIFILEKKLEAYKSKEATKNSSVLILLDMLDHIINMVSYSSWKDETEMGYLEYWKPLFKTLFRDCNLIIKSGETSCIASKIDRQLNEYEYKTTIKGITGRKVDLIFCTAIDNEVYELFNAEFKTASASQQIIRIQQNKNLRLNKSILSKLICDTGNHSISTFGVDVVGKNPIF</sequence>
<dbReference type="VEuPathDB" id="FungiDB:BCV72DRAFT_308401"/>
<organism evidence="1">
    <name type="scientific">Rhizopus microsporus var. microsporus</name>
    <dbReference type="NCBI Taxonomy" id="86635"/>
    <lineage>
        <taxon>Eukaryota</taxon>
        <taxon>Fungi</taxon>
        <taxon>Fungi incertae sedis</taxon>
        <taxon>Mucoromycota</taxon>
        <taxon>Mucoromycotina</taxon>
        <taxon>Mucoromycetes</taxon>
        <taxon>Mucorales</taxon>
        <taxon>Mucorineae</taxon>
        <taxon>Rhizopodaceae</taxon>
        <taxon>Rhizopus</taxon>
    </lineage>
</organism>
<protein>
    <submittedName>
        <fullName evidence="1">Uncharacterized protein</fullName>
    </submittedName>
</protein>
<proteinExistence type="predicted"/>
<evidence type="ECO:0000313" key="1">
    <source>
        <dbReference type="EMBL" id="ORE03233.1"/>
    </source>
</evidence>
<dbReference type="EMBL" id="KV922012">
    <property type="protein sequence ID" value="ORE03233.1"/>
    <property type="molecule type" value="Genomic_DNA"/>
</dbReference>
<reference evidence="1" key="1">
    <citation type="journal article" date="2016" name="Proc. Natl. Acad. Sci. U.S.A.">
        <title>Lipid metabolic changes in an early divergent fungus govern the establishment of a mutualistic symbiosis with endobacteria.</title>
        <authorList>
            <person name="Lastovetsky O.A."/>
            <person name="Gaspar M.L."/>
            <person name="Mondo S.J."/>
            <person name="LaButti K.M."/>
            <person name="Sandor L."/>
            <person name="Grigoriev I.V."/>
            <person name="Henry S.A."/>
            <person name="Pawlowska T.E."/>
        </authorList>
    </citation>
    <scope>NUCLEOTIDE SEQUENCE [LARGE SCALE GENOMIC DNA]</scope>
    <source>
        <strain evidence="1">ATCC 52814</strain>
    </source>
</reference>
<accession>A0A1X0QTZ1</accession>